<proteinExistence type="predicted"/>
<sequence length="277" mass="30925">METLETGHPDLCFSTPIWRDQGKGVWGFHSRESAETREMINIDCGLLERAAEVLAEDASEDAPEEMHKYTILLLYIITEIHEMQHYVVSKTLPFVGKTPKEVGRMYTSDINIGESGFGLEEELFGCVVVTVWKRGDAGNVDRIARLTGLKRVDDGFFHKLTFYELGKDPMFAMIKSFVDNVIKGEFEKIQLPVFQHPFPENLTTMLASDEVRGRSLSITCAPSYLDGNEYQQAAEEKGGLVGLGITWLNETGGLAEDECLGGPYRCIPDSGDDTRLS</sequence>
<name>V2XG20_MONRO</name>
<evidence type="ECO:0000313" key="2">
    <source>
        <dbReference type="Proteomes" id="UP000017559"/>
    </source>
</evidence>
<dbReference type="EMBL" id="AWSO01000321">
    <property type="protein sequence ID" value="ESK91766.1"/>
    <property type="molecule type" value="Genomic_DNA"/>
</dbReference>
<dbReference type="Proteomes" id="UP000017559">
    <property type="component" value="Unassembled WGS sequence"/>
</dbReference>
<keyword evidence="2" id="KW-1185">Reference proteome</keyword>
<organism evidence="1 2">
    <name type="scientific">Moniliophthora roreri (strain MCA 2997)</name>
    <name type="common">Cocoa frosty pod rot fungus</name>
    <name type="synonym">Crinipellis roreri</name>
    <dbReference type="NCBI Taxonomy" id="1381753"/>
    <lineage>
        <taxon>Eukaryota</taxon>
        <taxon>Fungi</taxon>
        <taxon>Dikarya</taxon>
        <taxon>Basidiomycota</taxon>
        <taxon>Agaricomycotina</taxon>
        <taxon>Agaricomycetes</taxon>
        <taxon>Agaricomycetidae</taxon>
        <taxon>Agaricales</taxon>
        <taxon>Marasmiineae</taxon>
        <taxon>Marasmiaceae</taxon>
        <taxon>Moniliophthora</taxon>
    </lineage>
</organism>
<dbReference type="AlphaFoldDB" id="V2XG20"/>
<evidence type="ECO:0000313" key="1">
    <source>
        <dbReference type="EMBL" id="ESK91766.1"/>
    </source>
</evidence>
<dbReference type="HOGENOM" id="CLU_1005053_0_0_1"/>
<comment type="caution">
    <text evidence="1">The sequence shown here is derived from an EMBL/GenBank/DDBJ whole genome shotgun (WGS) entry which is preliminary data.</text>
</comment>
<protein>
    <submittedName>
        <fullName evidence="1">Uncharacterized protein</fullName>
    </submittedName>
</protein>
<accession>V2XG20</accession>
<gene>
    <name evidence="1" type="ORF">Moror_10595</name>
</gene>
<reference evidence="1 2" key="1">
    <citation type="journal article" date="2014" name="BMC Genomics">
        <title>Genome and secretome analysis of the hemibiotrophic fungal pathogen, Moniliophthora roreri, which causes frosty pod rot disease of cacao: mechanisms of the biotrophic and necrotrophic phases.</title>
        <authorList>
            <person name="Meinhardt L.W."/>
            <person name="Costa G.G.L."/>
            <person name="Thomazella D.P.T."/>
            <person name="Teixeira P.J.P.L."/>
            <person name="Carazzolle M.F."/>
            <person name="Schuster S.C."/>
            <person name="Carlson J.E."/>
            <person name="Guiltinan M.J."/>
            <person name="Mieczkowski P."/>
            <person name="Farmer A."/>
            <person name="Ramaraj T."/>
            <person name="Crozier J."/>
            <person name="Davis R.E."/>
            <person name="Shao J."/>
            <person name="Melnick R.L."/>
            <person name="Pereira G.A.G."/>
            <person name="Bailey B.A."/>
        </authorList>
    </citation>
    <scope>NUCLEOTIDE SEQUENCE [LARGE SCALE GENOMIC DNA]</scope>
    <source>
        <strain evidence="1 2">MCA 2997</strain>
    </source>
</reference>
<dbReference type="KEGG" id="mrr:Moror_10595"/>